<evidence type="ECO:0000313" key="2">
    <source>
        <dbReference type="Proteomes" id="UP000192328"/>
    </source>
</evidence>
<keyword evidence="2" id="KW-1185">Reference proteome</keyword>
<evidence type="ECO:0000313" key="1">
    <source>
        <dbReference type="EMBL" id="SMC81446.1"/>
    </source>
</evidence>
<sequence length="714" mass="78227">MPVEVAAHAGFCMGVSRAVEKAEAMAKDGIPSCTLGELIHNPQVIRDLAERGLEPIREPEEAGSRRVLIRSHGVSPQVLEKLREAGNEILDLTCPFVDKLHRIVEEGSRDGTPVILVGERDHPEVRGTAGWAHGEVMFVAGPGEAERLPEIEKAVVVCQTTFPHSRWEAILEVLQRKIRQPDCRCTICNATEIRQKEARELAARADAMIVVGGRNSANTQKLYAICKNVCPRTILVESAAEIPPAFANKDSEMIGITAGASTPTDSLKEVVTRMSELENKDLNPTAEVDTNNDFMAEVESTLVRIRPGQTLTGKVVQITEDEVCVSIGYKADGLIKRSDLVDQDVKLDDEIEVEVVKVNDGEGNVLLSQRNIVNRKAWDAMMEKYEAGEYVDAVGKEAVKGGLIADIAGVRAFVPASQLSQRYVEKIADFVGKEMKLKILEVDTQKKRVVASRKAVVAEEAATKKKEAWERLEEGMVIHGIVRRLTDFGAFVDVGGVDGLIHITDLSWGRIKHPSEVVKPNQEVDVKILSLDPERERIQLGYKQLQPHPWDNAVEKFPVGEVVDGKVVRITDFGAFVELEPGLDGLVHISQCATTRVAKVEDAVKVGDEVKVKVLGVDPEKKRISLSIRQAIEPEPAAEEAAETAAADVEYEVVATEDSVSEKFAEAAEEAVEAAEEVKEAVEEKAEEVVEEVKKTARKTKKAAEEAVEEAAKE</sequence>
<name>A0AC61PP80_9FIRM</name>
<comment type="caution">
    <text evidence="1">The sequence shown here is derived from an EMBL/GenBank/DDBJ whole genome shotgun (WGS) entry which is preliminary data.</text>
</comment>
<reference evidence="1" key="1">
    <citation type="submission" date="2017-04" db="EMBL/GenBank/DDBJ databases">
        <authorList>
            <person name="Varghese N."/>
            <person name="Submissions S."/>
        </authorList>
    </citation>
    <scope>NUCLEOTIDE SEQUENCE</scope>
    <source>
        <strain evidence="1">WTE2008</strain>
    </source>
</reference>
<gene>
    <name evidence="1" type="ORF">SAMN06297397_2702</name>
</gene>
<dbReference type="Proteomes" id="UP000192328">
    <property type="component" value="Unassembled WGS sequence"/>
</dbReference>
<proteinExistence type="predicted"/>
<accession>A0AC61PP80</accession>
<protein>
    <submittedName>
        <fullName evidence="1">4-hydroxy-3-methylbut-2-enyl diphosphate reductase</fullName>
    </submittedName>
</protein>
<dbReference type="EMBL" id="FWXZ01000006">
    <property type="protein sequence ID" value="SMC81446.1"/>
    <property type="molecule type" value="Genomic_DNA"/>
</dbReference>
<organism evidence="1 2">
    <name type="scientific">Aristaeella lactis</name>
    <dbReference type="NCBI Taxonomy" id="3046383"/>
    <lineage>
        <taxon>Bacteria</taxon>
        <taxon>Bacillati</taxon>
        <taxon>Bacillota</taxon>
        <taxon>Clostridia</taxon>
        <taxon>Eubacteriales</taxon>
        <taxon>Aristaeellaceae</taxon>
        <taxon>Aristaeella</taxon>
    </lineage>
</organism>